<dbReference type="AlphaFoldDB" id="A0A8J6DYR0"/>
<keyword evidence="3 4" id="KW-0175">Coiled coil</keyword>
<dbReference type="PANTHER" id="PTHR22691:SF8">
    <property type="entry name" value="PROTEIN SPT2 HOMOLOG"/>
    <property type="match status" value="1"/>
</dbReference>
<feature type="compositionally biased region" description="Low complexity" evidence="5">
    <location>
        <begin position="673"/>
        <end position="684"/>
    </location>
</feature>
<evidence type="ECO:0000256" key="5">
    <source>
        <dbReference type="SAM" id="MobiDB-lite"/>
    </source>
</evidence>
<comment type="similarity">
    <text evidence="1">Belongs to the SPT2 family.</text>
</comment>
<feature type="domain" description="SPT2 homolog N-terminal" evidence="6">
    <location>
        <begin position="136"/>
        <end position="225"/>
    </location>
</feature>
<dbReference type="GO" id="GO:0006360">
    <property type="term" value="P:transcription by RNA polymerase I"/>
    <property type="evidence" value="ECO:0007669"/>
    <property type="project" value="TreeGrafter"/>
</dbReference>
<feature type="compositionally biased region" description="Basic residues" evidence="5">
    <location>
        <begin position="805"/>
        <end position="814"/>
    </location>
</feature>
<organism evidence="7 8">
    <name type="scientific">Galemys pyrenaicus</name>
    <name type="common">Iberian desman</name>
    <name type="synonym">Pyrenean desman</name>
    <dbReference type="NCBI Taxonomy" id="202257"/>
    <lineage>
        <taxon>Eukaryota</taxon>
        <taxon>Metazoa</taxon>
        <taxon>Chordata</taxon>
        <taxon>Craniata</taxon>
        <taxon>Vertebrata</taxon>
        <taxon>Euteleostomi</taxon>
        <taxon>Mammalia</taxon>
        <taxon>Eutheria</taxon>
        <taxon>Laurasiatheria</taxon>
        <taxon>Eulipotyphla</taxon>
        <taxon>Talpidae</taxon>
        <taxon>Galemys</taxon>
    </lineage>
</organism>
<dbReference type="InterPro" id="IPR013256">
    <property type="entry name" value="Chromatin_SPT2"/>
</dbReference>
<dbReference type="EMBL" id="JAGFMF010011390">
    <property type="protein sequence ID" value="KAG8524270.1"/>
    <property type="molecule type" value="Genomic_DNA"/>
</dbReference>
<keyword evidence="8" id="KW-1185">Reference proteome</keyword>
<feature type="compositionally biased region" description="Basic and acidic residues" evidence="5">
    <location>
        <begin position="326"/>
        <end position="344"/>
    </location>
</feature>
<dbReference type="InterPro" id="IPR054552">
    <property type="entry name" value="SPT2_N"/>
</dbReference>
<dbReference type="GO" id="GO:0006334">
    <property type="term" value="P:nucleosome assembly"/>
    <property type="evidence" value="ECO:0007669"/>
    <property type="project" value="TreeGrafter"/>
</dbReference>
<comment type="caution">
    <text evidence="7">The sequence shown here is derived from an EMBL/GenBank/DDBJ whole genome shotgun (WGS) entry which is preliminary data.</text>
</comment>
<dbReference type="GO" id="GO:0042393">
    <property type="term" value="F:histone binding"/>
    <property type="evidence" value="ECO:0007669"/>
    <property type="project" value="TreeGrafter"/>
</dbReference>
<feature type="region of interest" description="Disordered" evidence="5">
    <location>
        <begin position="239"/>
        <end position="299"/>
    </location>
</feature>
<dbReference type="Pfam" id="PF22878">
    <property type="entry name" value="SPT2_N"/>
    <property type="match status" value="1"/>
</dbReference>
<protein>
    <recommendedName>
        <fullName evidence="2">Protein SPT2 homolog</fullName>
    </recommendedName>
</protein>
<dbReference type="OrthoDB" id="6259853at2759"/>
<feature type="compositionally biased region" description="Low complexity" evidence="5">
    <location>
        <begin position="621"/>
        <end position="638"/>
    </location>
</feature>
<evidence type="ECO:0000259" key="6">
    <source>
        <dbReference type="Pfam" id="PF22878"/>
    </source>
</evidence>
<proteinExistence type="inferred from homology"/>
<feature type="compositionally biased region" description="Polar residues" evidence="5">
    <location>
        <begin position="448"/>
        <end position="468"/>
    </location>
</feature>
<evidence type="ECO:0000313" key="8">
    <source>
        <dbReference type="Proteomes" id="UP000700334"/>
    </source>
</evidence>
<evidence type="ECO:0000256" key="3">
    <source>
        <dbReference type="ARBA" id="ARBA00023054"/>
    </source>
</evidence>
<feature type="compositionally biased region" description="Acidic residues" evidence="5">
    <location>
        <begin position="718"/>
        <end position="742"/>
    </location>
</feature>
<feature type="region of interest" description="Disordered" evidence="5">
    <location>
        <begin position="773"/>
        <end position="814"/>
    </location>
</feature>
<dbReference type="Proteomes" id="UP000700334">
    <property type="component" value="Unassembled WGS sequence"/>
</dbReference>
<feature type="region of interest" description="Disordered" evidence="5">
    <location>
        <begin position="326"/>
        <end position="742"/>
    </location>
</feature>
<feature type="compositionally biased region" description="Polar residues" evidence="5">
    <location>
        <begin position="554"/>
        <end position="563"/>
    </location>
</feature>
<gene>
    <name evidence="7" type="ORF">J0S82_009559</name>
</gene>
<dbReference type="Pfam" id="PF08243">
    <property type="entry name" value="SPT2"/>
    <property type="match status" value="1"/>
</dbReference>
<sequence length="814" mass="90027">MSSVYPRQGQSAPCAPAQLRKRLETGNRSSLFRVIGSLVGAPRFRTRAFTHDNQRIQLKAEVTPGLASEVVDLKGYRSFKGRGRADGIGRRRKWSCRGGVGEGLARQSFWLYLGAAVRRSNTPLREPGRPSASANMDFREILLIASKGQGVNNVPKRYSLAVGPPKKDPKVKGVRSAAVQAFLRRKEEELRKKALEEKRRKEELVKKRIELKHDKKARAMAKRTKDNFHGYNGIPVEEKSKKRQTMETHTNQGADQEYEMDEEDEFLEYNQAELEQEYEEEQEPPKVESKPKVPLKSAPPLMNFTDLLRLAEKKQYEPVEIKVVKKTEERPMTAEELREREFLERKHRKKKAEIDIRLPPTKKAPSQKESMGTKLSKGSGDKHPSSKGTPLPHAEKKFRPSTANEKHLGLSSSKSMPGERTKTGLGNYSQPPLREGHDRPVFNGTGKPHSSTYSPSVPKTSAKGTQRSATEHKTKKSPHPSLSKTGPVVTPHNKTKSPGIRQPGSSSGSAPARPSTGTGRPIVNSGPMARRQNGSSSLGPERSISGTKRPASDLNPSGRTVGTSGPGRPASSSSGPGRPISGSGASGRSVSSSGGPGLPVSRPHDLRRPVSDSGPHGQSLSGPGRSVSGSGAAGRTVSISGPQRPVSSSGPGRTVSSSGPSLKPKCTVVSETISSKNIISRSSNGQMNGMKPSLSGYRSAQGPHRLPFPSGYKRQRDYEEEEEEEYDSEMEDFIEDEGEPQEEISKHIREIFGYDRKKYKDESDYALRYMESSWKEQQKEEAKSLRLGMQEDLEEMRREEEEMKRRKTKKLKRH</sequence>
<dbReference type="GO" id="GO:0005730">
    <property type="term" value="C:nucleolus"/>
    <property type="evidence" value="ECO:0007669"/>
    <property type="project" value="TreeGrafter"/>
</dbReference>
<evidence type="ECO:0000256" key="1">
    <source>
        <dbReference type="ARBA" id="ARBA00006461"/>
    </source>
</evidence>
<evidence type="ECO:0000256" key="2">
    <source>
        <dbReference type="ARBA" id="ARBA00013786"/>
    </source>
</evidence>
<feature type="coiled-coil region" evidence="4">
    <location>
        <begin position="178"/>
        <end position="212"/>
    </location>
</feature>
<name>A0A8J6DYR0_GALPY</name>
<feature type="compositionally biased region" description="Acidic residues" evidence="5">
    <location>
        <begin position="256"/>
        <end position="267"/>
    </location>
</feature>
<reference evidence="7" key="1">
    <citation type="journal article" date="2021" name="Evol. Appl.">
        <title>The genome of the Pyrenean desman and the effects of bottlenecks and inbreeding on the genomic landscape of an endangered species.</title>
        <authorList>
            <person name="Escoda L."/>
            <person name="Castresana J."/>
        </authorList>
    </citation>
    <scope>NUCLEOTIDE SEQUENCE</scope>
    <source>
        <strain evidence="7">IBE-C5619</strain>
    </source>
</reference>
<feature type="compositionally biased region" description="Low complexity" evidence="5">
    <location>
        <begin position="566"/>
        <end position="601"/>
    </location>
</feature>
<feature type="compositionally biased region" description="Basic and acidic residues" evidence="5">
    <location>
        <begin position="773"/>
        <end position="784"/>
    </location>
</feature>
<feature type="compositionally biased region" description="Low complexity" evidence="5">
    <location>
        <begin position="503"/>
        <end position="515"/>
    </location>
</feature>
<feature type="compositionally biased region" description="Basic and acidic residues" evidence="5">
    <location>
        <begin position="795"/>
        <end position="804"/>
    </location>
</feature>
<dbReference type="PANTHER" id="PTHR22691">
    <property type="entry name" value="YEAST SPT2-RELATED"/>
    <property type="match status" value="1"/>
</dbReference>
<dbReference type="SMART" id="SM00784">
    <property type="entry name" value="SPT2"/>
    <property type="match status" value="1"/>
</dbReference>
<feature type="compositionally biased region" description="Basic and acidic residues" evidence="5">
    <location>
        <begin position="393"/>
        <end position="408"/>
    </location>
</feature>
<dbReference type="GO" id="GO:0003677">
    <property type="term" value="F:DNA binding"/>
    <property type="evidence" value="ECO:0007669"/>
    <property type="project" value="TreeGrafter"/>
</dbReference>
<feature type="compositionally biased region" description="Low complexity" evidence="5">
    <location>
        <begin position="645"/>
        <end position="661"/>
    </location>
</feature>
<evidence type="ECO:0000313" key="7">
    <source>
        <dbReference type="EMBL" id="KAG8524270.1"/>
    </source>
</evidence>
<accession>A0A8J6DYR0</accession>
<evidence type="ECO:0000256" key="4">
    <source>
        <dbReference type="SAM" id="Coils"/>
    </source>
</evidence>